<evidence type="ECO:0000256" key="14">
    <source>
        <dbReference type="RuleBase" id="RU003553"/>
    </source>
</evidence>
<dbReference type="NCBIfam" id="TIGR01039">
    <property type="entry name" value="atpD"/>
    <property type="match status" value="1"/>
</dbReference>
<comment type="subunit">
    <text evidence="14">F-type ATPases have 2 components, CF(1) - the catalytic core - and CF(0) - the membrane proton channel. CF(1) and CF(0) have multiple subunits.</text>
</comment>
<dbReference type="GO" id="GO:0046933">
    <property type="term" value="F:proton-transporting ATP synthase activity, rotational mechanism"/>
    <property type="evidence" value="ECO:0007669"/>
    <property type="project" value="InterPro"/>
</dbReference>
<reference evidence="19" key="2">
    <citation type="journal article" date="2019" name="Mol. Plant Microbe Interact.">
        <title>Genome sequence resources for four phytopathogenic fungi from the Colletotrichum orbiculare species complex.</title>
        <authorList>
            <person name="Gan P."/>
            <person name="Tsushima A."/>
            <person name="Narusaka M."/>
            <person name="Narusaka Y."/>
            <person name="Takano Y."/>
            <person name="Kubo Y."/>
            <person name="Shirasu K."/>
        </authorList>
    </citation>
    <scope>GENOME REANNOTATION</scope>
    <source>
        <strain evidence="19">104-T / ATCC 96160 / CBS 514.97 / LARS 414 / MAFF 240422</strain>
    </source>
</reference>
<reference evidence="19" key="1">
    <citation type="journal article" date="2013" name="New Phytol.">
        <title>Comparative genomic and transcriptomic analyses reveal the hemibiotrophic stage shift of Colletotrichum fungi.</title>
        <authorList>
            <person name="Gan P."/>
            <person name="Ikeda K."/>
            <person name="Irieda H."/>
            <person name="Narusaka M."/>
            <person name="O'Connell R.J."/>
            <person name="Narusaka Y."/>
            <person name="Takano Y."/>
            <person name="Kubo Y."/>
            <person name="Shirasu K."/>
        </authorList>
    </citation>
    <scope>NUCLEOTIDE SEQUENCE [LARGE SCALE GENOMIC DNA]</scope>
    <source>
        <strain evidence="19">104-T / ATCC 96160 / CBS 514.97 / LARS 414 / MAFF 240422</strain>
    </source>
</reference>
<gene>
    <name evidence="18" type="ORF">Cob_v001885</name>
</gene>
<proteinExistence type="inferred from homology"/>
<evidence type="ECO:0000313" key="18">
    <source>
        <dbReference type="EMBL" id="TDZ25364.1"/>
    </source>
</evidence>
<dbReference type="GO" id="GO:0016887">
    <property type="term" value="F:ATP hydrolysis activity"/>
    <property type="evidence" value="ECO:0007669"/>
    <property type="project" value="InterPro"/>
</dbReference>
<dbReference type="SUPFAM" id="SSF52540">
    <property type="entry name" value="P-loop containing nucleoside triphosphate hydrolases"/>
    <property type="match status" value="2"/>
</dbReference>
<dbReference type="EC" id="7.1.2.2" evidence="14"/>
<dbReference type="SMART" id="SM00382">
    <property type="entry name" value="AAA"/>
    <property type="match status" value="2"/>
</dbReference>
<comment type="catalytic activity">
    <reaction evidence="13 14">
        <text>ATP + H2O + 4 H(+)(in) = ADP + phosphate + 5 H(+)(out)</text>
        <dbReference type="Rhea" id="RHEA:57720"/>
        <dbReference type="ChEBI" id="CHEBI:15377"/>
        <dbReference type="ChEBI" id="CHEBI:15378"/>
        <dbReference type="ChEBI" id="CHEBI:30616"/>
        <dbReference type="ChEBI" id="CHEBI:43474"/>
        <dbReference type="ChEBI" id="CHEBI:456216"/>
        <dbReference type="EC" id="7.1.2.2"/>
    </reaction>
</comment>
<dbReference type="SUPFAM" id="SSF50615">
    <property type="entry name" value="N-terminal domain of alpha and beta subunits of F1 ATP synthase"/>
    <property type="match status" value="1"/>
</dbReference>
<keyword evidence="6" id="KW-0375">Hydrogen ion transport</keyword>
<dbReference type="Pfam" id="PF07724">
    <property type="entry name" value="AAA_2"/>
    <property type="match status" value="1"/>
</dbReference>
<protein>
    <recommendedName>
        <fullName evidence="14">ATP synthase subunit beta</fullName>
        <ecNumber evidence="14">7.1.2.2</ecNumber>
    </recommendedName>
</protein>
<dbReference type="InterPro" id="IPR055190">
    <property type="entry name" value="ATP-synt_VA_C"/>
</dbReference>
<evidence type="ECO:0000256" key="7">
    <source>
        <dbReference type="ARBA" id="ARBA00022840"/>
    </source>
</evidence>
<keyword evidence="7 14" id="KW-0067">ATP-binding</keyword>
<evidence type="ECO:0000256" key="13">
    <source>
        <dbReference type="ARBA" id="ARBA00048383"/>
    </source>
</evidence>
<feature type="compositionally biased region" description="Low complexity" evidence="15">
    <location>
        <begin position="311"/>
        <end position="332"/>
    </location>
</feature>
<organism evidence="18 19">
    <name type="scientific">Colletotrichum orbiculare (strain 104-T / ATCC 96160 / CBS 514.97 / LARS 414 / MAFF 240422)</name>
    <name type="common">Cucumber anthracnose fungus</name>
    <name type="synonym">Colletotrichum lagenarium</name>
    <dbReference type="NCBI Taxonomy" id="1213857"/>
    <lineage>
        <taxon>Eukaryota</taxon>
        <taxon>Fungi</taxon>
        <taxon>Dikarya</taxon>
        <taxon>Ascomycota</taxon>
        <taxon>Pezizomycotina</taxon>
        <taxon>Sordariomycetes</taxon>
        <taxon>Hypocreomycetidae</taxon>
        <taxon>Glomerellales</taxon>
        <taxon>Glomerellaceae</taxon>
        <taxon>Colletotrichum</taxon>
        <taxon>Colletotrichum orbiculare species complex</taxon>
    </lineage>
</organism>
<evidence type="ECO:0000256" key="4">
    <source>
        <dbReference type="ARBA" id="ARBA00022448"/>
    </source>
</evidence>
<dbReference type="PROSITE" id="PS00152">
    <property type="entry name" value="ATPASE_ALPHA_BETA"/>
    <property type="match status" value="1"/>
</dbReference>
<dbReference type="SMART" id="SM01086">
    <property type="entry name" value="ClpB_D2-small"/>
    <property type="match status" value="1"/>
</dbReference>
<dbReference type="Gene3D" id="1.10.1140.10">
    <property type="entry name" value="Bovine Mitochondrial F1-atpase, Atp Synthase Beta Chain, Chain D, domain 3"/>
    <property type="match status" value="1"/>
</dbReference>
<evidence type="ECO:0000313" key="19">
    <source>
        <dbReference type="Proteomes" id="UP000014480"/>
    </source>
</evidence>
<evidence type="ECO:0000256" key="8">
    <source>
        <dbReference type="ARBA" id="ARBA00022967"/>
    </source>
</evidence>
<dbReference type="SUPFAM" id="SSF47917">
    <property type="entry name" value="C-terminal domain of alpha and beta subunits of F1 ATP synthase"/>
    <property type="match status" value="1"/>
</dbReference>
<dbReference type="FunFam" id="3.40.50.300:FF:000026">
    <property type="entry name" value="ATP synthase subunit beta"/>
    <property type="match status" value="1"/>
</dbReference>
<dbReference type="GO" id="GO:0005743">
    <property type="term" value="C:mitochondrial inner membrane"/>
    <property type="evidence" value="ECO:0007669"/>
    <property type="project" value="UniProtKB-ARBA"/>
</dbReference>
<keyword evidence="11 14" id="KW-0139">CF(1)</keyword>
<dbReference type="PANTHER" id="PTHR15184:SF71">
    <property type="entry name" value="ATP SYNTHASE SUBUNIT BETA, MITOCHONDRIAL"/>
    <property type="match status" value="1"/>
</dbReference>
<evidence type="ECO:0000256" key="6">
    <source>
        <dbReference type="ARBA" id="ARBA00022781"/>
    </source>
</evidence>
<dbReference type="InterPro" id="IPR027417">
    <property type="entry name" value="P-loop_NTPase"/>
</dbReference>
<feature type="domain" description="Clp ATPase C-terminal" evidence="17">
    <location>
        <begin position="441"/>
        <end position="531"/>
    </location>
</feature>
<keyword evidence="4" id="KW-0813">Transport</keyword>
<dbReference type="STRING" id="1213857.A0A484G666"/>
<keyword evidence="5 14" id="KW-0547">Nucleotide-binding</keyword>
<dbReference type="InterPro" id="IPR005722">
    <property type="entry name" value="ATP_synth_F1_bsu"/>
</dbReference>
<evidence type="ECO:0000259" key="17">
    <source>
        <dbReference type="SMART" id="SM01086"/>
    </source>
</evidence>
<comment type="function">
    <text evidence="14">Produces ATP from ADP in the presence of a proton gradient across the membrane.</text>
</comment>
<keyword evidence="8" id="KW-1278">Translocase</keyword>
<feature type="compositionally biased region" description="Basic and acidic residues" evidence="15">
    <location>
        <begin position="117"/>
        <end position="166"/>
    </location>
</feature>
<evidence type="ECO:0000256" key="2">
    <source>
        <dbReference type="ARBA" id="ARBA00008936"/>
    </source>
</evidence>
<evidence type="ECO:0000256" key="5">
    <source>
        <dbReference type="ARBA" id="ARBA00022741"/>
    </source>
</evidence>
<keyword evidence="9" id="KW-0406">Ion transport</keyword>
<feature type="domain" description="AAA+ ATPase" evidence="16">
    <location>
        <begin position="190"/>
        <end position="365"/>
    </location>
</feature>
<dbReference type="PANTHER" id="PTHR15184">
    <property type="entry name" value="ATP SYNTHASE"/>
    <property type="match status" value="1"/>
</dbReference>
<dbReference type="InterPro" id="IPR019489">
    <property type="entry name" value="Clp_ATPase_C"/>
</dbReference>
<evidence type="ECO:0000256" key="1">
    <source>
        <dbReference type="ARBA" id="ARBA00004370"/>
    </source>
</evidence>
<dbReference type="InterPro" id="IPR024034">
    <property type="entry name" value="ATPase_F1/V1_b/a_C"/>
</dbReference>
<feature type="region of interest" description="Disordered" evidence="15">
    <location>
        <begin position="111"/>
        <end position="184"/>
    </location>
</feature>
<evidence type="ECO:0000256" key="12">
    <source>
        <dbReference type="ARBA" id="ARBA00023310"/>
    </source>
</evidence>
<evidence type="ECO:0000256" key="10">
    <source>
        <dbReference type="ARBA" id="ARBA00023136"/>
    </source>
</evidence>
<dbReference type="CDD" id="cd18110">
    <property type="entry name" value="ATP-synt_F1_beta_C"/>
    <property type="match status" value="1"/>
</dbReference>
<dbReference type="AlphaFoldDB" id="A0A484G666"/>
<dbReference type="FunFam" id="2.40.10.170:FF:000004">
    <property type="entry name" value="ATP synthase subunit beta"/>
    <property type="match status" value="1"/>
</dbReference>
<evidence type="ECO:0000256" key="3">
    <source>
        <dbReference type="ARBA" id="ARBA00011648"/>
    </source>
</evidence>
<dbReference type="InterPro" id="IPR020003">
    <property type="entry name" value="ATPase_a/bsu_AS"/>
</dbReference>
<dbReference type="InterPro" id="IPR004100">
    <property type="entry name" value="ATPase_F1/V1/A1_a/bsu_N"/>
</dbReference>
<evidence type="ECO:0000259" key="16">
    <source>
        <dbReference type="SMART" id="SM00382"/>
    </source>
</evidence>
<keyword evidence="12 14" id="KW-0066">ATP synthesis</keyword>
<evidence type="ECO:0000256" key="9">
    <source>
        <dbReference type="ARBA" id="ARBA00023065"/>
    </source>
</evidence>
<dbReference type="Pfam" id="PF02874">
    <property type="entry name" value="ATP-synt_ab_N"/>
    <property type="match status" value="1"/>
</dbReference>
<dbReference type="InterPro" id="IPR003959">
    <property type="entry name" value="ATPase_AAA_core"/>
</dbReference>
<sequence>MPLLLRPSTLHACACRTVRISTSRIFPIARPLSVSAVTRIAPRRTQDFNSGFTSSYDPNEDGRGPIFVKNNFGVPQFYPRDLKKRVDDYVVGQDRAKKTICSTIFNHYQGVRRRRHQDHEERNSREKAQRQRYARDRDLHDRRDAHPVQDEFPGHTESAQHLDEGHSSSSGFDGSYLVEESTTPPPVKIDKSNLLLIGPTGVGKTYILETLSKKLNVPFTIADCNSFTQAGYIGQDVETCIERLLIESNYDITATEHGIVVLDEFDKLAKRESMNGRDVGGEGVQQALLKLVEGSKVTINVKDNRSSRSASPITTNYTSSTSTSAPQSTPPQGKVDQYTIDTTNILFVFCGAFVGLDKVVVRRVSKPSMGFGSELRGPQAQTGNQHNIPRQLFSHLPHVDTDAPASAYTPLDLTTPVDLQAFGFIPELIGRVHNICALSPLSLDDLYRILTEPRNSLVAQYTALFETYPSKLQFTKKALYAIAERASKSETGARGLKMELERVLAEPIFDAPMPYVLITEACVRGTEKAEYWGKDGRLEVESRMQEEVAVEDARTADTTFEQYREAGQSARRALIPSKTAHFLLSPPPNHNHHLSTPIRSRPFSSVKMFKSGISSFARAARPSFAATATRRALRPANFRFPASSRFASTAGVGDGKIYQVIGAVVDVKFDTAKLPPILNALETTNNDQKLVLEVAQHLGENVVRCIAMDGTEGLVRGRKATDTGAPITIPVGPETLGRIINVTGDPIDERGPIKTSKTLPIHAEPPEFIDQSTTAEILVTGIKVVDLLAPYARGGKIGLFGGAGVGKTVFIQELINNIAKAHGGYSVFTGVGERTREGNDLYHEMQETSVIQLDGESKVALVFGQMNEPPGARARVALTGLTIAEYFRDEEGQDVLLFIDNIFRFTQAGSEVSALLGRIPSAVGYQPTLAIDMGGMQERITTTKKGSITSVQAVYVPADDLTDPAPATTFAHLDATTVLSRGISELGIYPAVDPLDSKSRMLDPRIVGQDHYDTATRVQQILQEYKSLQDIIAILGMDELSEADKLTVERARKIQRFLSQPFTVAQVFTGIEGKLVDLKDTIASFKAILSGEGDSLPEGAFYMVGDFASAKEKGEKILADLEKN</sequence>
<dbReference type="GO" id="GO:0042776">
    <property type="term" value="P:proton motive force-driven mitochondrial ATP synthesis"/>
    <property type="evidence" value="ECO:0007669"/>
    <property type="project" value="TreeGrafter"/>
</dbReference>
<comment type="subcellular location">
    <subcellularLocation>
        <location evidence="1">Membrane</location>
    </subcellularLocation>
</comment>
<dbReference type="Proteomes" id="UP000014480">
    <property type="component" value="Unassembled WGS sequence"/>
</dbReference>
<dbReference type="CDD" id="cd18115">
    <property type="entry name" value="ATP-synt_F1_beta_N"/>
    <property type="match status" value="1"/>
</dbReference>
<evidence type="ECO:0000256" key="11">
    <source>
        <dbReference type="ARBA" id="ARBA00023196"/>
    </source>
</evidence>
<dbReference type="EMBL" id="AMCV02000002">
    <property type="protein sequence ID" value="TDZ25364.1"/>
    <property type="molecule type" value="Genomic_DNA"/>
</dbReference>
<comment type="similarity">
    <text evidence="2">Belongs to the ATPase alpha/beta chains family.</text>
</comment>
<evidence type="ECO:0000256" key="15">
    <source>
        <dbReference type="SAM" id="MobiDB-lite"/>
    </source>
</evidence>
<accession>A0A484G666</accession>
<dbReference type="Pfam" id="PF10431">
    <property type="entry name" value="ClpB_D2-small"/>
    <property type="match status" value="1"/>
</dbReference>
<dbReference type="Pfam" id="PF22919">
    <property type="entry name" value="ATP-synt_VA_C"/>
    <property type="match status" value="1"/>
</dbReference>
<dbReference type="InterPro" id="IPR036121">
    <property type="entry name" value="ATPase_F1/V1/A1_a/bsu_N_sf"/>
</dbReference>
<dbReference type="FunFam" id="1.10.1140.10:FF:000001">
    <property type="entry name" value="ATP synthase subunit beta"/>
    <property type="match status" value="1"/>
</dbReference>
<dbReference type="CDD" id="cd01133">
    <property type="entry name" value="F1-ATPase_beta_CD"/>
    <property type="match status" value="1"/>
</dbReference>
<dbReference type="GO" id="GO:0045259">
    <property type="term" value="C:proton-transporting ATP synthase complex"/>
    <property type="evidence" value="ECO:0007669"/>
    <property type="project" value="UniProtKB-KW"/>
</dbReference>
<keyword evidence="10" id="KW-0472">Membrane</keyword>
<dbReference type="Gene3D" id="1.10.8.60">
    <property type="match status" value="1"/>
</dbReference>
<comment type="subunit">
    <text evidence="3">F-type ATPases have 2 components, CF(1) - the catalytic core - and CF(0) - the membrane proton channel. CF(1) has five subunits: alpha(3), beta(3), gamma(1), delta(1), epsilon(1). CF(0) has three main subunits: a, b and c.</text>
</comment>
<name>A0A484G666_COLOR</name>
<feature type="region of interest" description="Disordered" evidence="15">
    <location>
        <begin position="303"/>
        <end position="335"/>
    </location>
</feature>
<dbReference type="InterPro" id="IPR000194">
    <property type="entry name" value="ATPase_F1/V1/A1_a/bsu_nucl-bd"/>
</dbReference>
<feature type="domain" description="AAA+ ATPase" evidence="16">
    <location>
        <begin position="793"/>
        <end position="976"/>
    </location>
</feature>
<dbReference type="Pfam" id="PF00006">
    <property type="entry name" value="ATP-synt_ab"/>
    <property type="match status" value="1"/>
</dbReference>
<dbReference type="Gene3D" id="3.40.50.300">
    <property type="entry name" value="P-loop containing nucleotide triphosphate hydrolases"/>
    <property type="match status" value="2"/>
</dbReference>
<dbReference type="HAMAP" id="MF_01347">
    <property type="entry name" value="ATP_synth_beta_bact"/>
    <property type="match status" value="1"/>
</dbReference>
<dbReference type="Gene3D" id="2.40.10.170">
    <property type="match status" value="1"/>
</dbReference>
<dbReference type="InterPro" id="IPR003593">
    <property type="entry name" value="AAA+_ATPase"/>
</dbReference>
<comment type="caution">
    <text evidence="18">The sequence shown here is derived from an EMBL/GenBank/DDBJ whole genome shotgun (WGS) entry which is preliminary data.</text>
</comment>
<dbReference type="OrthoDB" id="14523at2759"/>
<dbReference type="InterPro" id="IPR050053">
    <property type="entry name" value="ATPase_alpha/beta_chains"/>
</dbReference>
<dbReference type="GO" id="GO:0005524">
    <property type="term" value="F:ATP binding"/>
    <property type="evidence" value="ECO:0007669"/>
    <property type="project" value="UniProtKB-KW"/>
</dbReference>
<keyword evidence="19" id="KW-1185">Reference proteome</keyword>